<dbReference type="KEGG" id="carm:CARM_1037"/>
<organism evidence="2 3">
    <name type="scientific">Campylobacter armoricus</name>
    <dbReference type="NCBI Taxonomy" id="2505970"/>
    <lineage>
        <taxon>Bacteria</taxon>
        <taxon>Pseudomonadati</taxon>
        <taxon>Campylobacterota</taxon>
        <taxon>Epsilonproteobacteria</taxon>
        <taxon>Campylobacterales</taxon>
        <taxon>Campylobacteraceae</taxon>
        <taxon>Campylobacter</taxon>
    </lineage>
</organism>
<gene>
    <name evidence="2" type="ORF">CARM_1037</name>
</gene>
<accession>A0A7L5I6Z7</accession>
<keyword evidence="1" id="KW-0472">Membrane</keyword>
<feature type="transmembrane region" description="Helical" evidence="1">
    <location>
        <begin position="6"/>
        <end position="22"/>
    </location>
</feature>
<proteinExistence type="predicted"/>
<dbReference type="GeneID" id="56586780"/>
<evidence type="ECO:0000313" key="3">
    <source>
        <dbReference type="Proteomes" id="UP000509246"/>
    </source>
</evidence>
<evidence type="ECO:0000256" key="1">
    <source>
        <dbReference type="SAM" id="Phobius"/>
    </source>
</evidence>
<keyword evidence="3" id="KW-1185">Reference proteome</keyword>
<dbReference type="EMBL" id="CP053825">
    <property type="protein sequence ID" value="QKF79940.1"/>
    <property type="molecule type" value="Genomic_DNA"/>
</dbReference>
<dbReference type="Proteomes" id="UP000509246">
    <property type="component" value="Chromosome"/>
</dbReference>
<sequence length="57" mass="6931">MIFLIPLIVIISFIFIIDYIYFSKENDTIKAQKQIEQKDTNHDRQKYLENILNQKEL</sequence>
<dbReference type="RefSeq" id="WP_176301002.1">
    <property type="nucleotide sequence ID" value="NZ_CBCSFY010000006.1"/>
</dbReference>
<dbReference type="AlphaFoldDB" id="A0A7L5I6Z7"/>
<name>A0A7L5I6Z7_9BACT</name>
<evidence type="ECO:0000313" key="2">
    <source>
        <dbReference type="EMBL" id="QKF79940.1"/>
    </source>
</evidence>
<protein>
    <submittedName>
        <fullName evidence="2">Uncharacterized protein</fullName>
    </submittedName>
</protein>
<keyword evidence="1" id="KW-0812">Transmembrane</keyword>
<keyword evidence="1" id="KW-1133">Transmembrane helix</keyword>
<reference evidence="2 3" key="1">
    <citation type="submission" date="2020-05" db="EMBL/GenBank/DDBJ databases">
        <title>Complete genome sequencing of Campylobacter and Arcobacter type strains.</title>
        <authorList>
            <person name="Miller W.G."/>
            <person name="Yee E."/>
        </authorList>
    </citation>
    <scope>NUCLEOTIDE SEQUENCE [LARGE SCALE GENOMIC DNA]</scope>
    <source>
        <strain evidence="2 3">CCUG 73571</strain>
    </source>
</reference>